<dbReference type="SMART" id="SM00382">
    <property type="entry name" value="AAA"/>
    <property type="match status" value="1"/>
</dbReference>
<proteinExistence type="inferred from homology"/>
<comment type="similarity">
    <text evidence="1">Belongs to the GSP E family.</text>
</comment>
<dbReference type="InterPro" id="IPR001482">
    <property type="entry name" value="T2SS/T4SS_dom"/>
</dbReference>
<evidence type="ECO:0000259" key="4">
    <source>
        <dbReference type="SMART" id="SM00382"/>
    </source>
</evidence>
<feature type="domain" description="AAA+ ATPase" evidence="4">
    <location>
        <begin position="156"/>
        <end position="280"/>
    </location>
</feature>
<dbReference type="Pfam" id="PF00437">
    <property type="entry name" value="T2SSE"/>
    <property type="match status" value="1"/>
</dbReference>
<dbReference type="GO" id="GO:0005886">
    <property type="term" value="C:plasma membrane"/>
    <property type="evidence" value="ECO:0007669"/>
    <property type="project" value="TreeGrafter"/>
</dbReference>
<keyword evidence="3" id="KW-0067">ATP-binding</keyword>
<dbReference type="InterPro" id="IPR003593">
    <property type="entry name" value="AAA+_ATPase"/>
</dbReference>
<gene>
    <name evidence="5" type="primary">epsE_1</name>
    <name evidence="5" type="ORF">Pan241w_01040</name>
</gene>
<dbReference type="CDD" id="cd01129">
    <property type="entry name" value="PulE-GspE-like"/>
    <property type="match status" value="1"/>
</dbReference>
<dbReference type="OrthoDB" id="244550at2"/>
<dbReference type="GO" id="GO:0005524">
    <property type="term" value="F:ATP binding"/>
    <property type="evidence" value="ECO:0007669"/>
    <property type="project" value="UniProtKB-KW"/>
</dbReference>
<reference evidence="5 6" key="1">
    <citation type="submission" date="2019-02" db="EMBL/GenBank/DDBJ databases">
        <title>Deep-cultivation of Planctomycetes and their phenomic and genomic characterization uncovers novel biology.</title>
        <authorList>
            <person name="Wiegand S."/>
            <person name="Jogler M."/>
            <person name="Boedeker C."/>
            <person name="Pinto D."/>
            <person name="Vollmers J."/>
            <person name="Rivas-Marin E."/>
            <person name="Kohn T."/>
            <person name="Peeters S.H."/>
            <person name="Heuer A."/>
            <person name="Rast P."/>
            <person name="Oberbeckmann S."/>
            <person name="Bunk B."/>
            <person name="Jeske O."/>
            <person name="Meyerdierks A."/>
            <person name="Storesund J.E."/>
            <person name="Kallscheuer N."/>
            <person name="Luecker S."/>
            <person name="Lage O.M."/>
            <person name="Pohl T."/>
            <person name="Merkel B.J."/>
            <person name="Hornburger P."/>
            <person name="Mueller R.-W."/>
            <person name="Bruemmer F."/>
            <person name="Labrenz M."/>
            <person name="Spormann A.M."/>
            <person name="Op den Camp H."/>
            <person name="Overmann J."/>
            <person name="Amann R."/>
            <person name="Jetten M.S.M."/>
            <person name="Mascher T."/>
            <person name="Medema M.H."/>
            <person name="Devos D.P."/>
            <person name="Kaster A.-K."/>
            <person name="Ovreas L."/>
            <person name="Rohde M."/>
            <person name="Galperin M.Y."/>
            <person name="Jogler C."/>
        </authorList>
    </citation>
    <scope>NUCLEOTIDE SEQUENCE [LARGE SCALE GENOMIC DNA]</scope>
    <source>
        <strain evidence="5 6">Pan241w</strain>
    </source>
</reference>
<dbReference type="GO" id="GO:0016887">
    <property type="term" value="F:ATP hydrolysis activity"/>
    <property type="evidence" value="ECO:0007669"/>
    <property type="project" value="TreeGrafter"/>
</dbReference>
<dbReference type="SUPFAM" id="SSF52540">
    <property type="entry name" value="P-loop containing nucleoside triphosphate hydrolases"/>
    <property type="match status" value="1"/>
</dbReference>
<protein>
    <submittedName>
        <fullName evidence="5">Type II secretion system protein E</fullName>
    </submittedName>
</protein>
<dbReference type="AlphaFoldDB" id="A0A517R888"/>
<evidence type="ECO:0000256" key="1">
    <source>
        <dbReference type="ARBA" id="ARBA00006611"/>
    </source>
</evidence>
<dbReference type="RefSeq" id="WP_145209354.1">
    <property type="nucleotide sequence ID" value="NZ_CP036269.1"/>
</dbReference>
<dbReference type="EMBL" id="CP036269">
    <property type="protein sequence ID" value="QDT40051.1"/>
    <property type="molecule type" value="Genomic_DNA"/>
</dbReference>
<name>A0A517R888_9PLAN</name>
<keyword evidence="2" id="KW-0547">Nucleotide-binding</keyword>
<dbReference type="Proteomes" id="UP000317171">
    <property type="component" value="Chromosome"/>
</dbReference>
<dbReference type="InterPro" id="IPR027417">
    <property type="entry name" value="P-loop_NTPase"/>
</dbReference>
<dbReference type="Gene3D" id="3.40.50.300">
    <property type="entry name" value="P-loop containing nucleotide triphosphate hydrolases"/>
    <property type="match status" value="1"/>
</dbReference>
<evidence type="ECO:0000256" key="2">
    <source>
        <dbReference type="ARBA" id="ARBA00022741"/>
    </source>
</evidence>
<dbReference type="Gene3D" id="3.30.450.90">
    <property type="match status" value="1"/>
</dbReference>
<organism evidence="5 6">
    <name type="scientific">Gimesia alba</name>
    <dbReference type="NCBI Taxonomy" id="2527973"/>
    <lineage>
        <taxon>Bacteria</taxon>
        <taxon>Pseudomonadati</taxon>
        <taxon>Planctomycetota</taxon>
        <taxon>Planctomycetia</taxon>
        <taxon>Planctomycetales</taxon>
        <taxon>Planctomycetaceae</taxon>
        <taxon>Gimesia</taxon>
    </lineage>
</organism>
<keyword evidence="6" id="KW-1185">Reference proteome</keyword>
<dbReference type="PANTHER" id="PTHR30258">
    <property type="entry name" value="TYPE II SECRETION SYSTEM PROTEIN GSPE-RELATED"/>
    <property type="match status" value="1"/>
</dbReference>
<dbReference type="KEGG" id="gaz:Pan241w_01040"/>
<evidence type="ECO:0000313" key="6">
    <source>
        <dbReference type="Proteomes" id="UP000317171"/>
    </source>
</evidence>
<evidence type="ECO:0000313" key="5">
    <source>
        <dbReference type="EMBL" id="QDT40051.1"/>
    </source>
</evidence>
<dbReference type="PANTHER" id="PTHR30258:SF2">
    <property type="entry name" value="COMG OPERON PROTEIN 1"/>
    <property type="match status" value="1"/>
</dbReference>
<sequence>MQETLSQRFQEQLPDKPENHPEYVTELVDFILTQAQSVNASDIHLLPTEDRMRMDWRIDGVLHHISDFSHELAPRITSRLKVISQLLTYRTDVPQEGRIRQQGEQAVETRISTFPTLYGEKVVVRLFVGSGQYKHLESLNLPEEILGELKRLLTQTGGVVLMTGPAGSGKTTTIYACLREILRQSKGTRSLASLEDPIEVVVPTVAQSQVNPAAGFDMALGLRSLLRQDPEVIMVGEIRDRETAETVFQASLSGHLVVTTFHAGSATEAVSRLSDMGIEPYLLRSGLLAILSQRLLRRLCSCATFSNAEEERLGLPVEQWKVPVGCADCGQTGYTGRIVLTEMLQPNQVDVANAILNQADASALHQLAIQSGMRTQWDRALEAVNRGNTSPAEVRRVLGMTRLEQ</sequence>
<evidence type="ECO:0000256" key="3">
    <source>
        <dbReference type="ARBA" id="ARBA00022840"/>
    </source>
</evidence>
<accession>A0A517R888</accession>